<dbReference type="Proteomes" id="UP000602381">
    <property type="component" value="Unassembled WGS sequence"/>
</dbReference>
<accession>A0ABQ2LDK6</accession>
<name>A0ABQ2LDK6_9PROT</name>
<gene>
    <name evidence="1" type="ORF">GCM10007972_16710</name>
</gene>
<reference evidence="2" key="1">
    <citation type="journal article" date="2019" name="Int. J. Syst. Evol. Microbiol.">
        <title>The Global Catalogue of Microorganisms (GCM) 10K type strain sequencing project: providing services to taxonomists for standard genome sequencing and annotation.</title>
        <authorList>
            <consortium name="The Broad Institute Genomics Platform"/>
            <consortium name="The Broad Institute Genome Sequencing Center for Infectious Disease"/>
            <person name="Wu L."/>
            <person name="Ma J."/>
        </authorList>
    </citation>
    <scope>NUCLEOTIDE SEQUENCE [LARGE SCALE GENOMIC DNA]</scope>
    <source>
        <strain evidence="2">JCM 17843</strain>
    </source>
</reference>
<proteinExistence type="predicted"/>
<keyword evidence="2" id="KW-1185">Reference proteome</keyword>
<dbReference type="RefSeq" id="WP_150005703.1">
    <property type="nucleotide sequence ID" value="NZ_BMOV01000005.1"/>
</dbReference>
<organism evidence="1 2">
    <name type="scientific">Iodidimonas muriae</name>
    <dbReference type="NCBI Taxonomy" id="261467"/>
    <lineage>
        <taxon>Bacteria</taxon>
        <taxon>Pseudomonadati</taxon>
        <taxon>Pseudomonadota</taxon>
        <taxon>Alphaproteobacteria</taxon>
        <taxon>Iodidimonadales</taxon>
        <taxon>Iodidimonadaceae</taxon>
        <taxon>Iodidimonas</taxon>
    </lineage>
</organism>
<comment type="caution">
    <text evidence="1">The sequence shown here is derived from an EMBL/GenBank/DDBJ whole genome shotgun (WGS) entry which is preliminary data.</text>
</comment>
<dbReference type="EMBL" id="BMOV01000005">
    <property type="protein sequence ID" value="GGO12135.1"/>
    <property type="molecule type" value="Genomic_DNA"/>
</dbReference>
<evidence type="ECO:0000313" key="1">
    <source>
        <dbReference type="EMBL" id="GGO12135.1"/>
    </source>
</evidence>
<sequence>MTTSDKDWTLPDVGEALSREHDRTVRHSLQLDVEFYKELLEDAEIDDAQKEQVIGALWKIIVAFVELGFEVHPTQQVCGKGRTKHDHASILCEDGLESSLPSKEQKDIVAPEP</sequence>
<protein>
    <submittedName>
        <fullName evidence="1">Uncharacterized protein</fullName>
    </submittedName>
</protein>
<evidence type="ECO:0000313" key="2">
    <source>
        <dbReference type="Proteomes" id="UP000602381"/>
    </source>
</evidence>